<dbReference type="AlphaFoldDB" id="A0A7D9LTH5"/>
<dbReference type="GO" id="GO:0042393">
    <property type="term" value="F:histone binding"/>
    <property type="evidence" value="ECO:0007669"/>
    <property type="project" value="TreeGrafter"/>
</dbReference>
<keyword evidence="3" id="KW-1185">Reference proteome</keyword>
<evidence type="ECO:0000313" key="3">
    <source>
        <dbReference type="Proteomes" id="UP001152795"/>
    </source>
</evidence>
<feature type="compositionally biased region" description="Polar residues" evidence="1">
    <location>
        <begin position="159"/>
        <end position="168"/>
    </location>
</feature>
<accession>A0A7D9LTH5</accession>
<evidence type="ECO:0000256" key="1">
    <source>
        <dbReference type="SAM" id="MobiDB-lite"/>
    </source>
</evidence>
<feature type="region of interest" description="Disordered" evidence="1">
    <location>
        <begin position="138"/>
        <end position="210"/>
    </location>
</feature>
<name>A0A7D9LTH5_PARCT</name>
<feature type="non-terminal residue" evidence="2">
    <location>
        <position position="382"/>
    </location>
</feature>
<gene>
    <name evidence="2" type="ORF">PACLA_8A061980</name>
</gene>
<dbReference type="InterPro" id="IPR026971">
    <property type="entry name" value="CND1/NCAPD3"/>
</dbReference>
<dbReference type="GO" id="GO:0010032">
    <property type="term" value="P:meiotic chromosome condensation"/>
    <property type="evidence" value="ECO:0007669"/>
    <property type="project" value="TreeGrafter"/>
</dbReference>
<dbReference type="OrthoDB" id="10263978at2759"/>
<feature type="region of interest" description="Disordered" evidence="1">
    <location>
        <begin position="347"/>
        <end position="382"/>
    </location>
</feature>
<sequence length="382" mass="40987">VLGCIVDGAVELDDDAKPILKDALAILCSKNIKLSSTHVHAAEDFADEGDEAGAAMANARTKFLTQVVKKNMIENIVPIIIELKNLLEKQRSPLLKDLMLCLKEIMKDYRAEVQDVLSADRQLANEIEFDLRKFEEEQKELEKQQKRTTNASPFDAASSRGNSTSGRQSLPAVGSPMKTGDFVTPELRTPGGSAITTPDDGVPANIPSTPKSAVRRQSLITTALMNSARKAIESAQKASVARSRLASAGTPQKASGTPEKASSDGGGTPRMRSESAADCTPWNKQNGETASKEGGKVDAMKPVGTRRVARAASTPEGDVTHMSRISFISTPLSPIVNLVPVAIPKNTRDAKNKAQKDKTEILCLPSPTQPAPKPRTWNITSP</sequence>
<reference evidence="2" key="1">
    <citation type="submission" date="2020-04" db="EMBL/GenBank/DDBJ databases">
        <authorList>
            <person name="Alioto T."/>
            <person name="Alioto T."/>
            <person name="Gomez Garrido J."/>
        </authorList>
    </citation>
    <scope>NUCLEOTIDE SEQUENCE</scope>
    <source>
        <strain evidence="2">A484AB</strain>
    </source>
</reference>
<dbReference type="PANTHER" id="PTHR14222:SF1">
    <property type="entry name" value="CONDENSIN-2 COMPLEX SUBUNIT D3"/>
    <property type="match status" value="1"/>
</dbReference>
<dbReference type="GO" id="GO:0007076">
    <property type="term" value="P:mitotic chromosome condensation"/>
    <property type="evidence" value="ECO:0007669"/>
    <property type="project" value="InterPro"/>
</dbReference>
<dbReference type="EMBL" id="CACRXK020024177">
    <property type="protein sequence ID" value="CAB4038406.1"/>
    <property type="molecule type" value="Genomic_DNA"/>
</dbReference>
<dbReference type="Proteomes" id="UP001152795">
    <property type="component" value="Unassembled WGS sequence"/>
</dbReference>
<feature type="non-terminal residue" evidence="2">
    <location>
        <position position="1"/>
    </location>
</feature>
<protein>
    <submittedName>
        <fullName evidence="2">Uncharacterized protein</fullName>
    </submittedName>
</protein>
<organism evidence="2 3">
    <name type="scientific">Paramuricea clavata</name>
    <name type="common">Red gorgonian</name>
    <name type="synonym">Violescent sea-whip</name>
    <dbReference type="NCBI Taxonomy" id="317549"/>
    <lineage>
        <taxon>Eukaryota</taxon>
        <taxon>Metazoa</taxon>
        <taxon>Cnidaria</taxon>
        <taxon>Anthozoa</taxon>
        <taxon>Octocorallia</taxon>
        <taxon>Malacalcyonacea</taxon>
        <taxon>Plexauridae</taxon>
        <taxon>Paramuricea</taxon>
    </lineage>
</organism>
<dbReference type="PANTHER" id="PTHR14222">
    <property type="entry name" value="CONDENSIN"/>
    <property type="match status" value="1"/>
</dbReference>
<proteinExistence type="predicted"/>
<feature type="region of interest" description="Disordered" evidence="1">
    <location>
        <begin position="242"/>
        <end position="297"/>
    </location>
</feature>
<dbReference type="GO" id="GO:0000779">
    <property type="term" value="C:condensed chromosome, centromeric region"/>
    <property type="evidence" value="ECO:0007669"/>
    <property type="project" value="TreeGrafter"/>
</dbReference>
<dbReference type="GO" id="GO:0000796">
    <property type="term" value="C:condensin complex"/>
    <property type="evidence" value="ECO:0007669"/>
    <property type="project" value="TreeGrafter"/>
</dbReference>
<evidence type="ECO:0000313" key="2">
    <source>
        <dbReference type="EMBL" id="CAB4038406.1"/>
    </source>
</evidence>
<feature type="compositionally biased region" description="Basic and acidic residues" evidence="1">
    <location>
        <begin position="347"/>
        <end position="360"/>
    </location>
</feature>
<comment type="caution">
    <text evidence="2">The sequence shown here is derived from an EMBL/GenBank/DDBJ whole genome shotgun (WGS) entry which is preliminary data.</text>
</comment>